<keyword evidence="2" id="KW-1185">Reference proteome</keyword>
<dbReference type="EMBL" id="ML977007">
    <property type="protein sequence ID" value="KAF1952868.1"/>
    <property type="molecule type" value="Genomic_DNA"/>
</dbReference>
<dbReference type="OrthoDB" id="5412996at2759"/>
<evidence type="ECO:0008006" key="3">
    <source>
        <dbReference type="Google" id="ProtNLM"/>
    </source>
</evidence>
<dbReference type="Proteomes" id="UP000800035">
    <property type="component" value="Unassembled WGS sequence"/>
</dbReference>
<dbReference type="AlphaFoldDB" id="A0A6A5TKF2"/>
<dbReference type="PANTHER" id="PTHR21310">
    <property type="entry name" value="AMINOGLYCOSIDE PHOSPHOTRANSFERASE-RELATED-RELATED"/>
    <property type="match status" value="1"/>
</dbReference>
<protein>
    <recommendedName>
        <fullName evidence="3">Aminoglycoside phosphotransferase domain-containing protein</fullName>
    </recommendedName>
</protein>
<dbReference type="PANTHER" id="PTHR21310:SF37">
    <property type="entry name" value="AMINOGLYCOSIDE PHOSPHOTRANSFERASE DOMAIN-CONTAINING PROTEIN"/>
    <property type="match status" value="1"/>
</dbReference>
<name>A0A6A5TKF2_9PLEO</name>
<evidence type="ECO:0000313" key="1">
    <source>
        <dbReference type="EMBL" id="KAF1952868.1"/>
    </source>
</evidence>
<proteinExistence type="predicted"/>
<gene>
    <name evidence="1" type="ORF">CC80DRAFT_527599</name>
</gene>
<dbReference type="InterPro" id="IPR011009">
    <property type="entry name" value="Kinase-like_dom_sf"/>
</dbReference>
<sequence length="428" mass="50326">MDWDERTELAHEALSVRWFSKFREQKFRIADWVSSYRDGQSSTIVSDHCGSFNWSYRLRFEDAVEWLIRFPVPGRVMDCGEKLRREVAGLSNDLGLGPFIIMDYICDGESLGDLWREAPEKRALRTGISERDLRIVFRQIAAFYLELSALEFPNIGSLLIRDDQSIHADLSPITLKMQEIEAHSGVKVRDHRLRTFSSAREYFYYVAKQDMEQLHEQPNSIDDEDDARAKYNFRHQFNTVLPRFVADNKYNQTSFRLICDDFRYGNMIVNNASDLKIIAVIDWEWAYTAPYQMFSSAPRWLLIKNPILWEAPNGSQFQRYMACLELFLSELELEESRRTRDNNRLSNHMRKSLSDGRFWFHELVYGCFTAADNPAWKAICEMLPDISNLASPPQPELDAFVEKKMKQLEVYRAEWNAIKKDRILDRVE</sequence>
<evidence type="ECO:0000313" key="2">
    <source>
        <dbReference type="Proteomes" id="UP000800035"/>
    </source>
</evidence>
<reference evidence="1" key="1">
    <citation type="journal article" date="2020" name="Stud. Mycol.">
        <title>101 Dothideomycetes genomes: a test case for predicting lifestyles and emergence of pathogens.</title>
        <authorList>
            <person name="Haridas S."/>
            <person name="Albert R."/>
            <person name="Binder M."/>
            <person name="Bloem J."/>
            <person name="Labutti K."/>
            <person name="Salamov A."/>
            <person name="Andreopoulos B."/>
            <person name="Baker S."/>
            <person name="Barry K."/>
            <person name="Bills G."/>
            <person name="Bluhm B."/>
            <person name="Cannon C."/>
            <person name="Castanera R."/>
            <person name="Culley D."/>
            <person name="Daum C."/>
            <person name="Ezra D."/>
            <person name="Gonzalez J."/>
            <person name="Henrissat B."/>
            <person name="Kuo A."/>
            <person name="Liang C."/>
            <person name="Lipzen A."/>
            <person name="Lutzoni F."/>
            <person name="Magnuson J."/>
            <person name="Mondo S."/>
            <person name="Nolan M."/>
            <person name="Ohm R."/>
            <person name="Pangilinan J."/>
            <person name="Park H.-J."/>
            <person name="Ramirez L."/>
            <person name="Alfaro M."/>
            <person name="Sun H."/>
            <person name="Tritt A."/>
            <person name="Yoshinaga Y."/>
            <person name="Zwiers L.-H."/>
            <person name="Turgeon B."/>
            <person name="Goodwin S."/>
            <person name="Spatafora J."/>
            <person name="Crous P."/>
            <person name="Grigoriev I."/>
        </authorList>
    </citation>
    <scope>NUCLEOTIDE SEQUENCE</scope>
    <source>
        <strain evidence="1">CBS 675.92</strain>
    </source>
</reference>
<accession>A0A6A5TKF2</accession>
<dbReference type="Gene3D" id="3.90.1200.10">
    <property type="match status" value="1"/>
</dbReference>
<dbReference type="SUPFAM" id="SSF56112">
    <property type="entry name" value="Protein kinase-like (PK-like)"/>
    <property type="match status" value="1"/>
</dbReference>
<dbReference type="InterPro" id="IPR051678">
    <property type="entry name" value="AGP_Transferase"/>
</dbReference>
<organism evidence="1 2">
    <name type="scientific">Byssothecium circinans</name>
    <dbReference type="NCBI Taxonomy" id="147558"/>
    <lineage>
        <taxon>Eukaryota</taxon>
        <taxon>Fungi</taxon>
        <taxon>Dikarya</taxon>
        <taxon>Ascomycota</taxon>
        <taxon>Pezizomycotina</taxon>
        <taxon>Dothideomycetes</taxon>
        <taxon>Pleosporomycetidae</taxon>
        <taxon>Pleosporales</taxon>
        <taxon>Massarineae</taxon>
        <taxon>Massarinaceae</taxon>
        <taxon>Byssothecium</taxon>
    </lineage>
</organism>